<organism evidence="2 3">
    <name type="scientific">Stachybotrys elegans</name>
    <dbReference type="NCBI Taxonomy" id="80388"/>
    <lineage>
        <taxon>Eukaryota</taxon>
        <taxon>Fungi</taxon>
        <taxon>Dikarya</taxon>
        <taxon>Ascomycota</taxon>
        <taxon>Pezizomycotina</taxon>
        <taxon>Sordariomycetes</taxon>
        <taxon>Hypocreomycetidae</taxon>
        <taxon>Hypocreales</taxon>
        <taxon>Stachybotryaceae</taxon>
        <taxon>Stachybotrys</taxon>
    </lineage>
</organism>
<gene>
    <name evidence="2" type="ORF">B0I35DRAFT_506339</name>
</gene>
<name>A0A8K0T1P6_9HYPO</name>
<reference evidence="2" key="1">
    <citation type="journal article" date="2021" name="Nat. Commun.">
        <title>Genetic determinants of endophytism in the Arabidopsis root mycobiome.</title>
        <authorList>
            <person name="Mesny F."/>
            <person name="Miyauchi S."/>
            <person name="Thiergart T."/>
            <person name="Pickel B."/>
            <person name="Atanasova L."/>
            <person name="Karlsson M."/>
            <person name="Huettel B."/>
            <person name="Barry K.W."/>
            <person name="Haridas S."/>
            <person name="Chen C."/>
            <person name="Bauer D."/>
            <person name="Andreopoulos W."/>
            <person name="Pangilinan J."/>
            <person name="LaButti K."/>
            <person name="Riley R."/>
            <person name="Lipzen A."/>
            <person name="Clum A."/>
            <person name="Drula E."/>
            <person name="Henrissat B."/>
            <person name="Kohler A."/>
            <person name="Grigoriev I.V."/>
            <person name="Martin F.M."/>
            <person name="Hacquard S."/>
        </authorList>
    </citation>
    <scope>NUCLEOTIDE SEQUENCE</scope>
    <source>
        <strain evidence="2">MPI-CAGE-CH-0235</strain>
    </source>
</reference>
<keyword evidence="3" id="KW-1185">Reference proteome</keyword>
<protein>
    <submittedName>
        <fullName evidence="2">Uncharacterized protein</fullName>
    </submittedName>
</protein>
<dbReference type="AlphaFoldDB" id="A0A8K0T1P6"/>
<dbReference type="EMBL" id="JAGPNK010000001">
    <property type="protein sequence ID" value="KAH7327761.1"/>
    <property type="molecule type" value="Genomic_DNA"/>
</dbReference>
<accession>A0A8K0T1P6</accession>
<evidence type="ECO:0000256" key="1">
    <source>
        <dbReference type="SAM" id="MobiDB-lite"/>
    </source>
</evidence>
<feature type="compositionally biased region" description="Basic and acidic residues" evidence="1">
    <location>
        <begin position="146"/>
        <end position="158"/>
    </location>
</feature>
<sequence length="402" mass="45833">MAGIQGMTWEQFLAAREYSAWDGEDPRNCKSSVQKHTWLLQFLFYVKPDIRDIKVASMIGEAIRSACQHIHRTKLPPSTSLLYALRDIGLWELIFAQLDEDGAPVYPWVDDVLHADAWAQEEAAPEIFTQWVTKRGDKYDEIVQQERSRAKGKGKEVDPTQVPLPENDDRDELVEGFLPRDDVNWAQDAQDEADRKAAMEQAKQVEPSANELMWRRSNMPIVGQVDAATAECWLMCCVDHDLVDLLNMSPFKANFGFSVPHKRDNFVENGVVTTEMMGLLKELFGEAVDVHLTEPFGQEGKTFEVQCCFDKFFVDDSDQIWGQRARNNLQGIFFTFLVWALALLQGQTRTLDKTSMNGAVEVLNRILSSVSPAKELQNLVKTYQKEFQRHSAPAETSMMEME</sequence>
<feature type="region of interest" description="Disordered" evidence="1">
    <location>
        <begin position="146"/>
        <end position="169"/>
    </location>
</feature>
<dbReference type="Proteomes" id="UP000813444">
    <property type="component" value="Unassembled WGS sequence"/>
</dbReference>
<proteinExistence type="predicted"/>
<evidence type="ECO:0000313" key="3">
    <source>
        <dbReference type="Proteomes" id="UP000813444"/>
    </source>
</evidence>
<comment type="caution">
    <text evidence="2">The sequence shown here is derived from an EMBL/GenBank/DDBJ whole genome shotgun (WGS) entry which is preliminary data.</text>
</comment>
<evidence type="ECO:0000313" key="2">
    <source>
        <dbReference type="EMBL" id="KAH7327761.1"/>
    </source>
</evidence>